<keyword evidence="1" id="KW-0472">Membrane</keyword>
<dbReference type="PANTHER" id="PTHR37804">
    <property type="entry name" value="CDAA REGULATORY PROTEIN CDAR"/>
    <property type="match status" value="1"/>
</dbReference>
<evidence type="ECO:0000313" key="3">
    <source>
        <dbReference type="Proteomes" id="UP000706891"/>
    </source>
</evidence>
<dbReference type="Proteomes" id="UP000706891">
    <property type="component" value="Unassembled WGS sequence"/>
</dbReference>
<keyword evidence="1" id="KW-0812">Transmembrane</keyword>
<dbReference type="InterPro" id="IPR012505">
    <property type="entry name" value="YbbR"/>
</dbReference>
<evidence type="ECO:0000256" key="1">
    <source>
        <dbReference type="SAM" id="Phobius"/>
    </source>
</evidence>
<proteinExistence type="predicted"/>
<dbReference type="AlphaFoldDB" id="A0A938WRL0"/>
<dbReference type="InterPro" id="IPR053154">
    <property type="entry name" value="c-di-AMP_regulator"/>
</dbReference>
<dbReference type="Gene3D" id="2.170.120.40">
    <property type="entry name" value="YbbR-like domain"/>
    <property type="match status" value="1"/>
</dbReference>
<reference evidence="2" key="1">
    <citation type="submission" date="2020-08" db="EMBL/GenBank/DDBJ databases">
        <authorList>
            <person name="Cejkova D."/>
            <person name="Kubasova T."/>
            <person name="Jahodarova E."/>
            <person name="Rychlik I."/>
        </authorList>
    </citation>
    <scope>NUCLEOTIDE SEQUENCE</scope>
    <source>
        <strain evidence="2">An824</strain>
    </source>
</reference>
<organism evidence="2 3">
    <name type="scientific">Marseilla massiliensis</name>
    <dbReference type="NCBI Taxonomy" id="1841864"/>
    <lineage>
        <taxon>Bacteria</taxon>
        <taxon>Pseudomonadati</taxon>
        <taxon>Bacteroidota</taxon>
        <taxon>Bacteroidia</taxon>
        <taxon>Bacteroidales</taxon>
        <taxon>Prevotellaceae</taxon>
        <taxon>Marseilla</taxon>
    </lineage>
</organism>
<keyword evidence="1" id="KW-1133">Transmembrane helix</keyword>
<sequence>MGDSKLFHILKLTRNFLFSWVNREFLIFLFFLVLSGTFWLLMVLNETYDRELDVPVQLVEIPQNVVLTSDTTTNVRITVRDKGFSLLAYIYGNKIQPVKVKFKNYAKKTGSGVLPSSELQKMITRQLFNSTQVIGMTPDKFEYFFNYGLKKRVPIKLLGRIVPGQSYYVSKLFVSPDSVDIYASSEMLDSIKSVNTQPVNVTNLTDTLIKNVGLRKVKGVKYVPEEVKISICPDILTEEKCEVPIVAVNMPEGKVLRTFPSRVTVTFTVGASMFRSIRPELFKVVADYNEVVDNPSEKCNIYLRSVPHGVRNARINVDQVDYLIEEQ</sequence>
<reference evidence="2" key="2">
    <citation type="journal article" date="2021" name="Sci. Rep.">
        <title>The distribution of antibiotic resistance genes in chicken gut microbiota commensals.</title>
        <authorList>
            <person name="Juricova H."/>
            <person name="Matiasovicova J."/>
            <person name="Kubasova T."/>
            <person name="Cejkova D."/>
            <person name="Rychlik I."/>
        </authorList>
    </citation>
    <scope>NUCLEOTIDE SEQUENCE</scope>
    <source>
        <strain evidence="2">An824</strain>
    </source>
</reference>
<dbReference type="Pfam" id="PF07949">
    <property type="entry name" value="YbbR"/>
    <property type="match status" value="1"/>
</dbReference>
<gene>
    <name evidence="2" type="ORF">H6A34_02950</name>
</gene>
<evidence type="ECO:0000313" key="2">
    <source>
        <dbReference type="EMBL" id="MBM6672839.1"/>
    </source>
</evidence>
<protein>
    <submittedName>
        <fullName evidence="2">YbbR-like domain-containing protein</fullName>
    </submittedName>
</protein>
<name>A0A938WRL0_9BACT</name>
<accession>A0A938WRL0</accession>
<dbReference type="Gene3D" id="2.170.120.30">
    <property type="match status" value="1"/>
</dbReference>
<dbReference type="EMBL" id="JACJJG010000007">
    <property type="protein sequence ID" value="MBM6672839.1"/>
    <property type="molecule type" value="Genomic_DNA"/>
</dbReference>
<dbReference type="PANTHER" id="PTHR37804:SF1">
    <property type="entry name" value="CDAA REGULATORY PROTEIN CDAR"/>
    <property type="match status" value="1"/>
</dbReference>
<comment type="caution">
    <text evidence="2">The sequence shown here is derived from an EMBL/GenBank/DDBJ whole genome shotgun (WGS) entry which is preliminary data.</text>
</comment>
<keyword evidence="3" id="KW-1185">Reference proteome</keyword>
<feature type="transmembrane region" description="Helical" evidence="1">
    <location>
        <begin position="25"/>
        <end position="44"/>
    </location>
</feature>